<reference evidence="1" key="1">
    <citation type="submission" date="2022-04" db="EMBL/GenBank/DDBJ databases">
        <title>Genome of the entomopathogenic fungus Entomophthora muscae.</title>
        <authorList>
            <person name="Elya C."/>
            <person name="Lovett B.R."/>
            <person name="Lee E."/>
            <person name="Macias A.M."/>
            <person name="Hajek A.E."/>
            <person name="De Bivort B.L."/>
            <person name="Kasson M.T."/>
            <person name="De Fine Licht H.H."/>
            <person name="Stajich J.E."/>
        </authorList>
    </citation>
    <scope>NUCLEOTIDE SEQUENCE</scope>
    <source>
        <strain evidence="1">Berkeley</strain>
    </source>
</reference>
<protein>
    <submittedName>
        <fullName evidence="1">Uncharacterized protein</fullName>
    </submittedName>
</protein>
<evidence type="ECO:0000313" key="1">
    <source>
        <dbReference type="EMBL" id="KAJ9058214.1"/>
    </source>
</evidence>
<sequence length="1069" mass="115783">MKVAFLIALFVTLVGAVPVFSADASDGNFFCRQGGPCLRRIGDGGRFNRGTGRDSGRGDGSDIELLDDGTIVFRDPSSSFNRGGRRWERKINIEVGDDSDSRSDADKEIKEDMDDFNDREDERVSSIAIDGGKRDEHTVNIGAKDVINGTSGFDHTTSLGNKKDEQKPTADIQSEKVDSRIAKIEVKEDVRKSIPGLDIDMSHGDRNGGVGTDEGKRTGPISNIGIKEEINKSGTNFSDRKGERDSIAEIKGGKGDGRTTDIDVKQDGGTGADINRGKIDITESKNTIGRGSKGERVTKTKNDIVAGSKSPALGSEGSNKRVDSIPFIELKDDAGKVVPGSNIDMNLDDISTDISADGVKRDVPTGIKDDARKGISNEAKDGERASAIGSGIDMNLGDRRDYPGSKISMGDGRKELKRIESKDGVATSDLGSNDTMKHDGKIGSHGSNVKLGKVERLTVLDHNSDVKAVDRPIFVEDNDSARRGSKTAIDGNNRKSPSESNIIMNDARREDTDIKHEGEESIISPSTDMNHDGKRGDHGTKTKLGDKKVEPGLVIDHNSNVTAGNRAASVGAKDEGAKSTIGSNTEINHDDKRGDRGSNTKLGDKKVERGPVLDRNSDPKAGSRDFIEVKDDERRSDIDSDTNMFRGEKDADRGSKVKLSDGKAERDVALDHNRDFKAGDRPSSIETKDGERRDTLDFKADNLAGNKGADRGSKTKPSDGKNGHVVTLDRNRDFKAGDGSSSVGVKDDERKAKVNILGGDKGTDHGSNIKVNDGKAERIAAIDRSSNVKAENHSSPAEVKDEERRGAIESKVDLIRDGKKADRGTKLDITEIKDVHSASFEAKDGARREDPRSTIKSGDGRVERSANSDISGSNQREGRSINSEDDERKGAIGSIVDTKLDSKKGNFRSNNALSNDKREDISAFIPLKDDARKDAPGPSTVINRGSRRVERGPGIDIEDIKGERGTKVNTASDGRREARKPNIEDSSVEDGSAFDRNTNIDVNREARKKAVSGLNMDDDRVVERNFIQIGRNRPNRDPSRAKLTHGIGRVELNRGFNRDLDRGFGLSRF</sequence>
<dbReference type="Proteomes" id="UP001165960">
    <property type="component" value="Unassembled WGS sequence"/>
</dbReference>
<organism evidence="1 2">
    <name type="scientific">Entomophthora muscae</name>
    <dbReference type="NCBI Taxonomy" id="34485"/>
    <lineage>
        <taxon>Eukaryota</taxon>
        <taxon>Fungi</taxon>
        <taxon>Fungi incertae sedis</taxon>
        <taxon>Zoopagomycota</taxon>
        <taxon>Entomophthoromycotina</taxon>
        <taxon>Entomophthoromycetes</taxon>
        <taxon>Entomophthorales</taxon>
        <taxon>Entomophthoraceae</taxon>
        <taxon>Entomophthora</taxon>
    </lineage>
</organism>
<comment type="caution">
    <text evidence="1">The sequence shown here is derived from an EMBL/GenBank/DDBJ whole genome shotgun (WGS) entry which is preliminary data.</text>
</comment>
<gene>
    <name evidence="1" type="ORF">DSO57_1014650</name>
</gene>
<name>A0ACC2S7C8_9FUNG</name>
<keyword evidence="2" id="KW-1185">Reference proteome</keyword>
<evidence type="ECO:0000313" key="2">
    <source>
        <dbReference type="Proteomes" id="UP001165960"/>
    </source>
</evidence>
<accession>A0ACC2S7C8</accession>
<proteinExistence type="predicted"/>
<dbReference type="EMBL" id="QTSX02005736">
    <property type="protein sequence ID" value="KAJ9058214.1"/>
    <property type="molecule type" value="Genomic_DNA"/>
</dbReference>